<keyword evidence="2" id="KW-1185">Reference proteome</keyword>
<comment type="caution">
    <text evidence="1">The sequence shown here is derived from an EMBL/GenBank/DDBJ whole genome shotgun (WGS) entry which is preliminary data.</text>
</comment>
<organism evidence="1 2">
    <name type="scientific">Trema orientale</name>
    <name type="common">Charcoal tree</name>
    <name type="synonym">Celtis orientalis</name>
    <dbReference type="NCBI Taxonomy" id="63057"/>
    <lineage>
        <taxon>Eukaryota</taxon>
        <taxon>Viridiplantae</taxon>
        <taxon>Streptophyta</taxon>
        <taxon>Embryophyta</taxon>
        <taxon>Tracheophyta</taxon>
        <taxon>Spermatophyta</taxon>
        <taxon>Magnoliopsida</taxon>
        <taxon>eudicotyledons</taxon>
        <taxon>Gunneridae</taxon>
        <taxon>Pentapetalae</taxon>
        <taxon>rosids</taxon>
        <taxon>fabids</taxon>
        <taxon>Rosales</taxon>
        <taxon>Cannabaceae</taxon>
        <taxon>Trema</taxon>
    </lineage>
</organism>
<dbReference type="EMBL" id="JXTC01000030">
    <property type="protein sequence ID" value="PON97595.1"/>
    <property type="molecule type" value="Genomic_DNA"/>
</dbReference>
<evidence type="ECO:0000313" key="1">
    <source>
        <dbReference type="EMBL" id="PON97595.1"/>
    </source>
</evidence>
<dbReference type="Proteomes" id="UP000237000">
    <property type="component" value="Unassembled WGS sequence"/>
</dbReference>
<evidence type="ECO:0000313" key="2">
    <source>
        <dbReference type="Proteomes" id="UP000237000"/>
    </source>
</evidence>
<name>A0A2P5FIG1_TREOI</name>
<sequence>MAVHHEKKQKITKGRDSFSLWQCHYDRSKRFLLAKMTLLLVEELGRFLYDIGGLLLVG</sequence>
<dbReference type="AlphaFoldDB" id="A0A2P5FIG1"/>
<accession>A0A2P5FIG1</accession>
<proteinExistence type="predicted"/>
<protein>
    <submittedName>
        <fullName evidence="1">Uncharacterized protein</fullName>
    </submittedName>
</protein>
<reference evidence="2" key="1">
    <citation type="submission" date="2016-06" db="EMBL/GenBank/DDBJ databases">
        <title>Parallel loss of symbiosis genes in relatives of nitrogen-fixing non-legume Parasponia.</title>
        <authorList>
            <person name="Van Velzen R."/>
            <person name="Holmer R."/>
            <person name="Bu F."/>
            <person name="Rutten L."/>
            <person name="Van Zeijl A."/>
            <person name="Liu W."/>
            <person name="Santuari L."/>
            <person name="Cao Q."/>
            <person name="Sharma T."/>
            <person name="Shen D."/>
            <person name="Roswanjaya Y."/>
            <person name="Wardhani T."/>
            <person name="Kalhor M.S."/>
            <person name="Jansen J."/>
            <person name="Van den Hoogen J."/>
            <person name="Gungor B."/>
            <person name="Hartog M."/>
            <person name="Hontelez J."/>
            <person name="Verver J."/>
            <person name="Yang W.-C."/>
            <person name="Schijlen E."/>
            <person name="Repin R."/>
            <person name="Schilthuizen M."/>
            <person name="Schranz E."/>
            <person name="Heidstra R."/>
            <person name="Miyata K."/>
            <person name="Fedorova E."/>
            <person name="Kohlen W."/>
            <person name="Bisseling T."/>
            <person name="Smit S."/>
            <person name="Geurts R."/>
        </authorList>
    </citation>
    <scope>NUCLEOTIDE SEQUENCE [LARGE SCALE GENOMIC DNA]</scope>
    <source>
        <strain evidence="2">cv. RG33-2</strain>
    </source>
</reference>
<dbReference type="InParanoid" id="A0A2P5FIG1"/>
<gene>
    <name evidence="1" type="ORF">TorRG33x02_065050</name>
</gene>